<reference evidence="1" key="1">
    <citation type="submission" date="2018-02" db="EMBL/GenBank/DDBJ databases">
        <authorList>
            <person name="Cohen D.B."/>
            <person name="Kent A.D."/>
        </authorList>
    </citation>
    <scope>NUCLEOTIDE SEQUENCE</scope>
</reference>
<evidence type="ECO:0000313" key="1">
    <source>
        <dbReference type="EMBL" id="SPC82656.1"/>
    </source>
</evidence>
<sequence>MINLKIDTHIKLSKVENLSRHCRATGVVEISKTALQVAINTLLFFELTNAKTKPFTISPSKSICSFNSSEYRDKAPTISALRDTIVALLQYTLKELAAIQNGEKEWKQREDGVGIEKRGTELGYAFLDKGEGTRSLRVEDCCEQESEDGVGIGMLKLKVREKVFGFSFPFSASAFPFAPLHSRFFCR</sequence>
<name>A0A2N9EV25_FAGSY</name>
<gene>
    <name evidence="1" type="ORF">FSB_LOCUS10538</name>
</gene>
<protein>
    <submittedName>
        <fullName evidence="1">Uncharacterized protein</fullName>
    </submittedName>
</protein>
<dbReference type="EMBL" id="OIVN01000591">
    <property type="protein sequence ID" value="SPC82656.1"/>
    <property type="molecule type" value="Genomic_DNA"/>
</dbReference>
<organism evidence="1">
    <name type="scientific">Fagus sylvatica</name>
    <name type="common">Beechnut</name>
    <dbReference type="NCBI Taxonomy" id="28930"/>
    <lineage>
        <taxon>Eukaryota</taxon>
        <taxon>Viridiplantae</taxon>
        <taxon>Streptophyta</taxon>
        <taxon>Embryophyta</taxon>
        <taxon>Tracheophyta</taxon>
        <taxon>Spermatophyta</taxon>
        <taxon>Magnoliopsida</taxon>
        <taxon>eudicotyledons</taxon>
        <taxon>Gunneridae</taxon>
        <taxon>Pentapetalae</taxon>
        <taxon>rosids</taxon>
        <taxon>fabids</taxon>
        <taxon>Fagales</taxon>
        <taxon>Fagaceae</taxon>
        <taxon>Fagus</taxon>
    </lineage>
</organism>
<proteinExistence type="predicted"/>
<dbReference type="AlphaFoldDB" id="A0A2N9EV25"/>
<accession>A0A2N9EV25</accession>